<evidence type="ECO:0000259" key="12">
    <source>
        <dbReference type="PROSITE" id="PS50181"/>
    </source>
</evidence>
<dbReference type="InterPro" id="IPR001810">
    <property type="entry name" value="F-box_dom"/>
</dbReference>
<dbReference type="InterPro" id="IPR022441">
    <property type="entry name" value="Para_beta_helix_rpt-2"/>
</dbReference>
<dbReference type="Gene3D" id="2.160.20.10">
    <property type="entry name" value="Single-stranded right-handed beta-helix, Pectin lyase-like"/>
    <property type="match status" value="3"/>
</dbReference>
<keyword evidence="3" id="KW-0963">Cytoplasm</keyword>
<dbReference type="GeneTree" id="ENSGT00530000063425"/>
<dbReference type="Pfam" id="PF13229">
    <property type="entry name" value="Beta_helix"/>
    <property type="match status" value="2"/>
</dbReference>
<evidence type="ECO:0000256" key="2">
    <source>
        <dbReference type="ARBA" id="ARBA00004906"/>
    </source>
</evidence>
<dbReference type="PANTHER" id="PTHR22990">
    <property type="entry name" value="F-BOX ONLY PROTEIN"/>
    <property type="match status" value="1"/>
</dbReference>
<dbReference type="InterPro" id="IPR011050">
    <property type="entry name" value="Pectin_lyase_fold/virulence"/>
</dbReference>
<comment type="subcellular location">
    <subcellularLocation>
        <location evidence="1">Cytoplasm</location>
    </subcellularLocation>
</comment>
<evidence type="ECO:0000256" key="4">
    <source>
        <dbReference type="ARBA" id="ARBA00022553"/>
    </source>
</evidence>
<feature type="region of interest" description="Disordered" evidence="11">
    <location>
        <begin position="496"/>
        <end position="547"/>
    </location>
</feature>
<dbReference type="FunCoup" id="A0A2R8M8H6">
    <property type="interactions" value="308"/>
</dbReference>
<comment type="subunit">
    <text evidence="9">Component of the SCF(FBXO10) complex consisting of CUL1, SKP1 and FBXO10. Interacts with BCL2. Interacts with PRDM1.</text>
</comment>
<name>A0A2R8M8H6_CALJA</name>
<dbReference type="Proteomes" id="UP000008225">
    <property type="component" value="Chromosome 1"/>
</dbReference>
<dbReference type="FunFam" id="2.160.20.10:FF:000017">
    <property type="entry name" value="F-box only protein 10"/>
    <property type="match status" value="1"/>
</dbReference>
<dbReference type="STRING" id="9483.ENSCJAP00000055486"/>
<keyword evidence="14" id="KW-1185">Reference proteome</keyword>
<protein>
    <recommendedName>
        <fullName evidence="10">F-box only protein 10</fullName>
    </recommendedName>
</protein>
<evidence type="ECO:0000256" key="9">
    <source>
        <dbReference type="ARBA" id="ARBA00063394"/>
    </source>
</evidence>
<evidence type="ECO:0000313" key="13">
    <source>
        <dbReference type="Ensembl" id="ENSCJAP00000055486.2"/>
    </source>
</evidence>
<dbReference type="Ensembl" id="ENSCJAT00000086261.3">
    <property type="protein sequence ID" value="ENSCJAP00000055486.2"/>
    <property type="gene ID" value="ENSCJAG00000010535.5"/>
</dbReference>
<dbReference type="InterPro" id="IPR036047">
    <property type="entry name" value="F-box-like_dom_sf"/>
</dbReference>
<dbReference type="Pfam" id="PF12937">
    <property type="entry name" value="F-box-like"/>
    <property type="match status" value="1"/>
</dbReference>
<evidence type="ECO:0000256" key="11">
    <source>
        <dbReference type="SAM" id="MobiDB-lite"/>
    </source>
</evidence>
<keyword evidence="5" id="KW-0053">Apoptosis</keyword>
<evidence type="ECO:0000256" key="5">
    <source>
        <dbReference type="ARBA" id="ARBA00022703"/>
    </source>
</evidence>
<dbReference type="GO" id="GO:0005737">
    <property type="term" value="C:cytoplasm"/>
    <property type="evidence" value="ECO:0007669"/>
    <property type="project" value="UniProtKB-SubCell"/>
</dbReference>
<feature type="compositionally biased region" description="Polar residues" evidence="11">
    <location>
        <begin position="62"/>
        <end position="71"/>
    </location>
</feature>
<dbReference type="Bgee" id="ENSCJAG00000010535">
    <property type="expression patterns" value="Expressed in frontal cortex and 6 other cell types or tissues"/>
</dbReference>
<feature type="region of interest" description="Disordered" evidence="11">
    <location>
        <begin position="62"/>
        <end position="85"/>
    </location>
</feature>
<keyword evidence="7" id="KW-0833">Ubl conjugation pathway</keyword>
<evidence type="ECO:0000313" key="14">
    <source>
        <dbReference type="Proteomes" id="UP000008225"/>
    </source>
</evidence>
<dbReference type="SUPFAM" id="SSF51126">
    <property type="entry name" value="Pectin lyase-like"/>
    <property type="match status" value="4"/>
</dbReference>
<dbReference type="InterPro" id="IPR006633">
    <property type="entry name" value="Carb-bd_sugar_hydrolysis-dom"/>
</dbReference>
<dbReference type="SMART" id="SM00256">
    <property type="entry name" value="FBOX"/>
    <property type="match status" value="1"/>
</dbReference>
<comment type="function">
    <text evidence="8">Substrate-recognition component of the SCF (SKP1-CUL1-F-box protein)-type E3 ubiquitin ligase complex. Mediates the ubiquitination and degradation of BCL2, an antiapoptotic protein, thereby playing a role in apoptosis by controlling the stability of BCL2. Targets also the receptor for advanced glycation end products RAGE for ubiquitination and subsequent lysosomal degradation. Directly controls HGAL/GCSAM ubiquitination and degradation and thereby decreases BCR signaling.</text>
</comment>
<feature type="compositionally biased region" description="Low complexity" evidence="11">
    <location>
        <begin position="496"/>
        <end position="516"/>
    </location>
</feature>
<dbReference type="SMART" id="SM00722">
    <property type="entry name" value="CASH"/>
    <property type="match status" value="3"/>
</dbReference>
<dbReference type="GO" id="GO:0006915">
    <property type="term" value="P:apoptotic process"/>
    <property type="evidence" value="ECO:0007669"/>
    <property type="project" value="UniProtKB-KW"/>
</dbReference>
<dbReference type="CDD" id="cd22090">
    <property type="entry name" value="F-box_FBXO10"/>
    <property type="match status" value="1"/>
</dbReference>
<gene>
    <name evidence="13" type="primary">FBXO10</name>
</gene>
<dbReference type="InParanoid" id="A0A2R8M8H6"/>
<evidence type="ECO:0000256" key="6">
    <source>
        <dbReference type="ARBA" id="ARBA00022737"/>
    </source>
</evidence>
<evidence type="ECO:0000256" key="8">
    <source>
        <dbReference type="ARBA" id="ARBA00058847"/>
    </source>
</evidence>
<feature type="region of interest" description="Disordered" evidence="11">
    <location>
        <begin position="153"/>
        <end position="176"/>
    </location>
</feature>
<dbReference type="PROSITE" id="PS50181">
    <property type="entry name" value="FBOX"/>
    <property type="match status" value="1"/>
</dbReference>
<dbReference type="InterPro" id="IPR039448">
    <property type="entry name" value="Beta_helix"/>
</dbReference>
<keyword evidence="4" id="KW-0597">Phosphoprotein</keyword>
<reference evidence="13" key="2">
    <citation type="submission" date="2025-08" db="UniProtKB">
        <authorList>
            <consortium name="Ensembl"/>
        </authorList>
    </citation>
    <scope>IDENTIFICATION</scope>
</reference>
<proteinExistence type="predicted"/>
<accession>A0A2R8M8H6</accession>
<dbReference type="OMA" id="CNLIFMP"/>
<organism evidence="13 14">
    <name type="scientific">Callithrix jacchus</name>
    <name type="common">White-tufted-ear marmoset</name>
    <name type="synonym">Simia Jacchus</name>
    <dbReference type="NCBI Taxonomy" id="9483"/>
    <lineage>
        <taxon>Eukaryota</taxon>
        <taxon>Metazoa</taxon>
        <taxon>Chordata</taxon>
        <taxon>Craniata</taxon>
        <taxon>Vertebrata</taxon>
        <taxon>Euteleostomi</taxon>
        <taxon>Mammalia</taxon>
        <taxon>Eutheria</taxon>
        <taxon>Euarchontoglires</taxon>
        <taxon>Primates</taxon>
        <taxon>Haplorrhini</taxon>
        <taxon>Platyrrhini</taxon>
        <taxon>Cebidae</taxon>
        <taxon>Callitrichinae</taxon>
        <taxon>Callithrix</taxon>
        <taxon>Callithrix</taxon>
    </lineage>
</organism>
<feature type="domain" description="F-box" evidence="12">
    <location>
        <begin position="180"/>
        <end position="228"/>
    </location>
</feature>
<evidence type="ECO:0000256" key="7">
    <source>
        <dbReference type="ARBA" id="ARBA00022786"/>
    </source>
</evidence>
<dbReference type="FunFam" id="1.20.1280.50:FF:000009">
    <property type="entry name" value="F-box only protein 10"/>
    <property type="match status" value="1"/>
</dbReference>
<comment type="pathway">
    <text evidence="2">Protein modification; protein ubiquitination.</text>
</comment>
<dbReference type="GO" id="GO:0042981">
    <property type="term" value="P:regulation of apoptotic process"/>
    <property type="evidence" value="ECO:0007669"/>
    <property type="project" value="Ensembl"/>
</dbReference>
<dbReference type="NCBIfam" id="TIGR03804">
    <property type="entry name" value="para_beta_helix"/>
    <property type="match status" value="1"/>
</dbReference>
<evidence type="ECO:0000256" key="3">
    <source>
        <dbReference type="ARBA" id="ARBA00022490"/>
    </source>
</evidence>
<dbReference type="InterPro" id="IPR012334">
    <property type="entry name" value="Pectin_lyas_fold"/>
</dbReference>
<dbReference type="SUPFAM" id="SSF81383">
    <property type="entry name" value="F-box domain"/>
    <property type="match status" value="1"/>
</dbReference>
<reference evidence="13" key="3">
    <citation type="submission" date="2025-09" db="UniProtKB">
        <authorList>
            <consortium name="Ensembl"/>
        </authorList>
    </citation>
    <scope>IDENTIFICATION</scope>
</reference>
<dbReference type="InterPro" id="IPR006626">
    <property type="entry name" value="PbH1"/>
</dbReference>
<evidence type="ECO:0000256" key="10">
    <source>
        <dbReference type="ARBA" id="ARBA00068831"/>
    </source>
</evidence>
<dbReference type="AlphaFoldDB" id="A0A2R8M8H6"/>
<dbReference type="PANTHER" id="PTHR22990:SF15">
    <property type="entry name" value="F-BOX ONLY PROTEIN 10"/>
    <property type="match status" value="1"/>
</dbReference>
<evidence type="ECO:0000256" key="1">
    <source>
        <dbReference type="ARBA" id="ARBA00004496"/>
    </source>
</evidence>
<keyword evidence="6" id="KW-0677">Repeat</keyword>
<dbReference type="Gene3D" id="1.20.1280.50">
    <property type="match status" value="1"/>
</dbReference>
<feature type="compositionally biased region" description="Low complexity" evidence="11">
    <location>
        <begin position="531"/>
        <end position="541"/>
    </location>
</feature>
<dbReference type="FunFam" id="2.160.20.10:FF:000015">
    <property type="entry name" value="F-box only protein 10"/>
    <property type="match status" value="1"/>
</dbReference>
<reference evidence="13" key="1">
    <citation type="submission" date="2009-03" db="EMBL/GenBank/DDBJ databases">
        <authorList>
            <person name="Warren W."/>
            <person name="Ye L."/>
            <person name="Minx P."/>
            <person name="Worley K."/>
            <person name="Gibbs R."/>
            <person name="Wilson R.K."/>
        </authorList>
    </citation>
    <scope>NUCLEOTIDE SEQUENCE [LARGE SCALE GENOMIC DNA]</scope>
</reference>
<sequence length="1137" mass="124163">MNPAPRCSPTGSLASRKLLIILLDNRCSQESSLHCIGLSVSPCSFHPLVLFLPLLGPRNTSLNRPSASSPLQDPETHALPSRVPSSRLPVPLLQIQLFCTVVEKPNPGQPAAPGILRRLARHVTAAAPHAPEATVRPRAGPAARRNPIGCCGSSGGGRRLPGHPRPRPGLRGGRAPCKVTMETGGLPLELWRMILAYLHLPDLGRCSLVCRAWYELILSLDSTRWRQLCLGCTKCRHPNWPNQPDVEPESWREAFKQHYLASKTWTKNALDLESSVCFSLFRRRKERRTLSVGPGHEFDSLGSALAMASLYDRIVLFPGVYEEQGEIVLKVPVEIVGHGKLGEVALLASIDQHCSTTRLCNLVFMPAWFSPFMYKTTAGHVQFDNCNFENGHIQVRGPGTCQVKFCTFRNTHVFLHNVPLCVLENCEFVGSENNSVTVEGHPSADKNWAYKYLLGLIKSTPTFLPTEDSDFLMSLDLESRDQAWSPKTCDIVIEGSQSPTSAASSSPKPASKAGSQEAEVGSDGERGAQTPDSSDGGLSPSGEDEDEDQLMYRLSYQVQGPHPVLGGSFLGPPLPGASIQLPSCLVLNSLQQELQKDKEAMALANSVQGCLIRKCLFRDGKGGVFVCSYGRAKMEGNIFRNLTYAVQCIHNSKIVMLRNDIYRCRASGIFLRLEGGGLIAGNNIYHNAEAGVDIRKKSNPLILCNQIHHGLRSGIVVLGNGKGIIRNNQIFSNKEAGIYILYHGNPVVSGNHIFKGRAAGIAVNENGKGLITENVIRENQWGGVDIRRGGIPVLRSNLICFGYSDGVVVGDEGKGLIEGNTIYANKGCGVWMMSSSLPHVTSNHVSYNGLYGVAVFSQKDGSSELPRGHRAQENFSEDGDAILWETELEKEDDPLRRPITIALVESNSINHNGASGLYVQSSEALHVITNVIHANGDRGITVAQSSQLTRVANNSISCNQQSGVKVEAQCKVELRGNGIYDNRGQGIITKGDSTIVIENDIIGNRGSGLQLLPRSDTIVIKNRIHSFRAYGITVQGRAKALVQENIIFQGKTNKTIFQQISNNQECVMQNNKFLVFKKKSDTWRLVNPPARPHLENSLRRPSAVHNGQKVTAMATRITARVEGGGYHSNRSVFCTIL</sequence>
<dbReference type="SMART" id="SM00710">
    <property type="entry name" value="PbH1"/>
    <property type="match status" value="16"/>
</dbReference>
<dbReference type="GO" id="GO:0006511">
    <property type="term" value="P:ubiquitin-dependent protein catabolic process"/>
    <property type="evidence" value="ECO:0007669"/>
    <property type="project" value="Ensembl"/>
</dbReference>
<dbReference type="FunFam" id="2.160.20.10:FF:000022">
    <property type="entry name" value="F-box only protein 10"/>
    <property type="match status" value="1"/>
</dbReference>
<dbReference type="InterPro" id="IPR051550">
    <property type="entry name" value="SCF-Subunits/Alg-Epimerases"/>
</dbReference>